<reference evidence="3" key="1">
    <citation type="submission" date="2020-05" db="UniProtKB">
        <authorList>
            <consortium name="EnsemblMetazoa"/>
        </authorList>
    </citation>
    <scope>IDENTIFICATION</scope>
    <source>
        <strain evidence="3">TTRI</strain>
    </source>
</reference>
<accession>A0A1A9UYW2</accession>
<proteinExistence type="inferred from homology"/>
<dbReference type="VEuPathDB" id="VectorBase:GAUT020206"/>
<dbReference type="GO" id="GO:0003948">
    <property type="term" value="F:N4-(beta-N-acetylglucosaminyl)-L-asparaginase activity"/>
    <property type="evidence" value="ECO:0007669"/>
    <property type="project" value="TreeGrafter"/>
</dbReference>
<dbReference type="AlphaFoldDB" id="A0A1A9UYW2"/>
<keyword evidence="2" id="KW-1015">Disulfide bond</keyword>
<name>A0A1A9UYW2_GLOAU</name>
<sequence length="226" mass="24647">MAKVKANQVLHVPGKSSLDALVDGVATCEDQRCDGSVGYAGSSDEYGETTLDSMIADGSNVNIGAVGGLRHIEKAIPTISDVKRLEYEINQRNRDTIGMIVINQRGQIYAGTSTNGGTQRIPGRLKHAVTQYNDNFCSLAFQAAHDGARLGKYILTLDKIPSPGYSLSYQDQNFNFSSVDRLFIANIMVVDALEIDFLLLRMEMLRSMPNIFASISMLMVSSSHCS</sequence>
<dbReference type="SUPFAM" id="SSF56235">
    <property type="entry name" value="N-terminal nucleophile aminohydrolases (Ntn hydrolases)"/>
    <property type="match status" value="1"/>
</dbReference>
<dbReference type="PANTHER" id="PTHR10188:SF6">
    <property type="entry name" value="N(4)-(BETA-N-ACETYLGLUCOSAMINYL)-L-ASPARAGINASE"/>
    <property type="match status" value="1"/>
</dbReference>
<dbReference type="Gene3D" id="3.60.20.30">
    <property type="entry name" value="(Glycosyl)asparaginase"/>
    <property type="match status" value="1"/>
</dbReference>
<dbReference type="PANTHER" id="PTHR10188">
    <property type="entry name" value="L-ASPARAGINASE"/>
    <property type="match status" value="1"/>
</dbReference>
<dbReference type="Proteomes" id="UP000078200">
    <property type="component" value="Unassembled WGS sequence"/>
</dbReference>
<comment type="similarity">
    <text evidence="1">Belongs to the Ntn-hydrolase family.</text>
</comment>
<evidence type="ECO:0000256" key="1">
    <source>
        <dbReference type="ARBA" id="ARBA00010872"/>
    </source>
</evidence>
<protein>
    <submittedName>
        <fullName evidence="3">Uncharacterized protein</fullName>
    </submittedName>
</protein>
<dbReference type="STRING" id="7395.A0A1A9UYW2"/>
<organism evidence="3 4">
    <name type="scientific">Glossina austeni</name>
    <name type="common">Savannah tsetse fly</name>
    <dbReference type="NCBI Taxonomy" id="7395"/>
    <lineage>
        <taxon>Eukaryota</taxon>
        <taxon>Metazoa</taxon>
        <taxon>Ecdysozoa</taxon>
        <taxon>Arthropoda</taxon>
        <taxon>Hexapoda</taxon>
        <taxon>Insecta</taxon>
        <taxon>Pterygota</taxon>
        <taxon>Neoptera</taxon>
        <taxon>Endopterygota</taxon>
        <taxon>Diptera</taxon>
        <taxon>Brachycera</taxon>
        <taxon>Muscomorpha</taxon>
        <taxon>Hippoboscoidea</taxon>
        <taxon>Glossinidae</taxon>
        <taxon>Glossina</taxon>
    </lineage>
</organism>
<dbReference type="GO" id="GO:0005737">
    <property type="term" value="C:cytoplasm"/>
    <property type="evidence" value="ECO:0007669"/>
    <property type="project" value="TreeGrafter"/>
</dbReference>
<keyword evidence="4" id="KW-1185">Reference proteome</keyword>
<evidence type="ECO:0000256" key="2">
    <source>
        <dbReference type="ARBA" id="ARBA00023157"/>
    </source>
</evidence>
<dbReference type="InterPro" id="IPR029055">
    <property type="entry name" value="Ntn_hydrolases_N"/>
</dbReference>
<evidence type="ECO:0000313" key="4">
    <source>
        <dbReference type="Proteomes" id="UP000078200"/>
    </source>
</evidence>
<dbReference type="Pfam" id="PF01112">
    <property type="entry name" value="Asparaginase_2"/>
    <property type="match status" value="2"/>
</dbReference>
<evidence type="ECO:0000313" key="3">
    <source>
        <dbReference type="EnsemblMetazoa" id="GAUT020206-PA"/>
    </source>
</evidence>
<dbReference type="InterPro" id="IPR000246">
    <property type="entry name" value="Peptidase_T2"/>
</dbReference>
<dbReference type="EnsemblMetazoa" id="GAUT020206-RA">
    <property type="protein sequence ID" value="GAUT020206-PA"/>
    <property type="gene ID" value="GAUT020206"/>
</dbReference>